<gene>
    <name evidence="2" type="ORF">K460DRAFT_282027</name>
</gene>
<organism evidence="2 3">
    <name type="scientific">Cucurbitaria berberidis CBS 394.84</name>
    <dbReference type="NCBI Taxonomy" id="1168544"/>
    <lineage>
        <taxon>Eukaryota</taxon>
        <taxon>Fungi</taxon>
        <taxon>Dikarya</taxon>
        <taxon>Ascomycota</taxon>
        <taxon>Pezizomycotina</taxon>
        <taxon>Dothideomycetes</taxon>
        <taxon>Pleosporomycetidae</taxon>
        <taxon>Pleosporales</taxon>
        <taxon>Pleosporineae</taxon>
        <taxon>Cucurbitariaceae</taxon>
        <taxon>Cucurbitaria</taxon>
    </lineage>
</organism>
<protein>
    <submittedName>
        <fullName evidence="2">Uncharacterized protein</fullName>
    </submittedName>
</protein>
<evidence type="ECO:0000313" key="2">
    <source>
        <dbReference type="EMBL" id="KAF1845793.1"/>
    </source>
</evidence>
<evidence type="ECO:0000256" key="1">
    <source>
        <dbReference type="SAM" id="MobiDB-lite"/>
    </source>
</evidence>
<feature type="region of interest" description="Disordered" evidence="1">
    <location>
        <begin position="1"/>
        <end position="31"/>
    </location>
</feature>
<comment type="caution">
    <text evidence="2">The sequence shown here is derived from an EMBL/GenBank/DDBJ whole genome shotgun (WGS) entry which is preliminary data.</text>
</comment>
<reference evidence="2" key="1">
    <citation type="submission" date="2020-01" db="EMBL/GenBank/DDBJ databases">
        <authorList>
            <consortium name="DOE Joint Genome Institute"/>
            <person name="Haridas S."/>
            <person name="Albert R."/>
            <person name="Binder M."/>
            <person name="Bloem J."/>
            <person name="Labutti K."/>
            <person name="Salamov A."/>
            <person name="Andreopoulos B."/>
            <person name="Baker S.E."/>
            <person name="Barry K."/>
            <person name="Bills G."/>
            <person name="Bluhm B.H."/>
            <person name="Cannon C."/>
            <person name="Castanera R."/>
            <person name="Culley D.E."/>
            <person name="Daum C."/>
            <person name="Ezra D."/>
            <person name="Gonzalez J.B."/>
            <person name="Henrissat B."/>
            <person name="Kuo A."/>
            <person name="Liang C."/>
            <person name="Lipzen A."/>
            <person name="Lutzoni F."/>
            <person name="Magnuson J."/>
            <person name="Mondo S."/>
            <person name="Nolan M."/>
            <person name="Ohm R."/>
            <person name="Pangilinan J."/>
            <person name="Park H.-J."/>
            <person name="Ramirez L."/>
            <person name="Alfaro M."/>
            <person name="Sun H."/>
            <person name="Tritt A."/>
            <person name="Yoshinaga Y."/>
            <person name="Zwiers L.-H."/>
            <person name="Turgeon B.G."/>
            <person name="Goodwin S.B."/>
            <person name="Spatafora J.W."/>
            <person name="Crous P.W."/>
            <person name="Grigoriev I.V."/>
        </authorList>
    </citation>
    <scope>NUCLEOTIDE SEQUENCE</scope>
    <source>
        <strain evidence="2">CBS 394.84</strain>
    </source>
</reference>
<name>A0A9P4GGQ6_9PLEO</name>
<keyword evidence="3" id="KW-1185">Reference proteome</keyword>
<accession>A0A9P4GGQ6</accession>
<dbReference type="RefSeq" id="XP_040788356.1">
    <property type="nucleotide sequence ID" value="XM_040928541.1"/>
</dbReference>
<dbReference type="AlphaFoldDB" id="A0A9P4GGQ6"/>
<dbReference type="GeneID" id="63845794"/>
<feature type="compositionally biased region" description="Basic residues" evidence="1">
    <location>
        <begin position="1"/>
        <end position="11"/>
    </location>
</feature>
<dbReference type="EMBL" id="ML976616">
    <property type="protein sequence ID" value="KAF1845793.1"/>
    <property type="molecule type" value="Genomic_DNA"/>
</dbReference>
<sequence length="228" mass="25293">MNKALNRKRSRLALESDDEVQPRREPSPALSTLSDTLKRSKTQCELDELDITNPEEAWKIDVDTLLASNTLATPTTGRWEARNNRERYKKGESMFVLCVQGNVQLHYDLLCSALPDLYTLSPSLQAFVLCHDPSTHIISSTASLSLPMIQAVTPSNNHFVRLGLLHPIGGGKFPLDALVILDRKGRRRLVLPFGWGAGKHADTPAGRSIQTRLMGLLRSGVETLEAEQ</sequence>
<dbReference type="OrthoDB" id="5390017at2759"/>
<dbReference type="Proteomes" id="UP000800039">
    <property type="component" value="Unassembled WGS sequence"/>
</dbReference>
<proteinExistence type="predicted"/>
<evidence type="ECO:0000313" key="3">
    <source>
        <dbReference type="Proteomes" id="UP000800039"/>
    </source>
</evidence>